<dbReference type="OrthoDB" id="4996232at2759"/>
<evidence type="ECO:0000313" key="2">
    <source>
        <dbReference type="Proteomes" id="UP000605986"/>
    </source>
</evidence>
<protein>
    <submittedName>
        <fullName evidence="1">Uncharacterized protein</fullName>
    </submittedName>
</protein>
<evidence type="ECO:0000313" key="1">
    <source>
        <dbReference type="EMBL" id="KAF4441590.1"/>
    </source>
</evidence>
<reference evidence="1" key="1">
    <citation type="submission" date="2020-01" db="EMBL/GenBank/DDBJ databases">
        <title>Identification and distribution of gene clusters putatively required for synthesis of sphingolipid metabolism inhibitors in phylogenetically diverse species of the filamentous fungus Fusarium.</title>
        <authorList>
            <person name="Kim H.-S."/>
            <person name="Busman M."/>
            <person name="Brown D.W."/>
            <person name="Divon H."/>
            <person name="Uhlig S."/>
            <person name="Proctor R.H."/>
        </authorList>
    </citation>
    <scope>NUCLEOTIDE SEQUENCE</scope>
    <source>
        <strain evidence="1">NRRL 53441</strain>
    </source>
</reference>
<keyword evidence="2" id="KW-1185">Reference proteome</keyword>
<gene>
    <name evidence="1" type="ORF">F53441_11994</name>
</gene>
<organism evidence="1 2">
    <name type="scientific">Fusarium austroafricanum</name>
    <dbReference type="NCBI Taxonomy" id="2364996"/>
    <lineage>
        <taxon>Eukaryota</taxon>
        <taxon>Fungi</taxon>
        <taxon>Dikarya</taxon>
        <taxon>Ascomycota</taxon>
        <taxon>Pezizomycotina</taxon>
        <taxon>Sordariomycetes</taxon>
        <taxon>Hypocreomycetidae</taxon>
        <taxon>Hypocreales</taxon>
        <taxon>Nectriaceae</taxon>
        <taxon>Fusarium</taxon>
        <taxon>Fusarium concolor species complex</taxon>
    </lineage>
</organism>
<dbReference type="EMBL" id="JAADJG010000618">
    <property type="protein sequence ID" value="KAF4441590.1"/>
    <property type="molecule type" value="Genomic_DNA"/>
</dbReference>
<proteinExistence type="predicted"/>
<dbReference type="AlphaFoldDB" id="A0A8H4K0H3"/>
<name>A0A8H4K0H3_9HYPO</name>
<accession>A0A8H4K0H3</accession>
<sequence length="116" mass="12950">MASSNKSGRGTVARDFNNALQNTLAFEAMRYTANFARMAQAELSTPDYEELMKAVGEAADLLPATYDTKTDEWPAEAEEINQRIEEKLKGYDKLSGGFKKFAESARTATMLTKRQQ</sequence>
<dbReference type="Proteomes" id="UP000605986">
    <property type="component" value="Unassembled WGS sequence"/>
</dbReference>
<comment type="caution">
    <text evidence="1">The sequence shown here is derived from an EMBL/GenBank/DDBJ whole genome shotgun (WGS) entry which is preliminary data.</text>
</comment>